<dbReference type="Pfam" id="PF06467">
    <property type="entry name" value="zf-FCS"/>
    <property type="match status" value="1"/>
</dbReference>
<evidence type="ECO:0000256" key="10">
    <source>
        <dbReference type="SAM" id="MobiDB-lite"/>
    </source>
</evidence>
<dbReference type="Pfam" id="PF05485">
    <property type="entry name" value="THAP"/>
    <property type="match status" value="2"/>
</dbReference>
<feature type="region of interest" description="Disordered" evidence="10">
    <location>
        <begin position="277"/>
        <end position="578"/>
    </location>
</feature>
<feature type="compositionally biased region" description="Low complexity" evidence="10">
    <location>
        <begin position="436"/>
        <end position="447"/>
    </location>
</feature>
<keyword evidence="2" id="KW-0597">Phosphoprotein</keyword>
<evidence type="ECO:0000256" key="9">
    <source>
        <dbReference type="PROSITE-ProRule" id="PRU00309"/>
    </source>
</evidence>
<keyword evidence="4" id="KW-0677">Repeat</keyword>
<feature type="compositionally biased region" description="Polar residues" evidence="10">
    <location>
        <begin position="1463"/>
        <end position="1472"/>
    </location>
</feature>
<evidence type="ECO:0000256" key="1">
    <source>
        <dbReference type="ARBA" id="ARBA00022499"/>
    </source>
</evidence>
<dbReference type="Pfam" id="PF24900">
    <property type="entry name" value="TRASH_ZMYM4"/>
    <property type="match status" value="1"/>
</dbReference>
<dbReference type="Pfam" id="PF25561">
    <property type="entry name" value="QRICH1"/>
    <property type="match status" value="1"/>
</dbReference>
<feature type="compositionally biased region" description="Basic residues" evidence="10">
    <location>
        <begin position="1434"/>
        <end position="1453"/>
    </location>
</feature>
<keyword evidence="5 9" id="KW-0863">Zinc-finger</keyword>
<dbReference type="InterPro" id="IPR006612">
    <property type="entry name" value="THAP_Znf"/>
</dbReference>
<evidence type="ECO:0000256" key="7">
    <source>
        <dbReference type="ARBA" id="ARBA00022843"/>
    </source>
</evidence>
<dbReference type="Gene3D" id="6.20.210.20">
    <property type="entry name" value="THAP domain"/>
    <property type="match status" value="1"/>
</dbReference>
<feature type="compositionally biased region" description="Polar residues" evidence="10">
    <location>
        <begin position="1159"/>
        <end position="1168"/>
    </location>
</feature>
<dbReference type="STRING" id="33528.ENSGAFP00000021534"/>
<feature type="compositionally biased region" description="Acidic residues" evidence="10">
    <location>
        <begin position="278"/>
        <end position="291"/>
    </location>
</feature>
<feature type="region of interest" description="Disordered" evidence="10">
    <location>
        <begin position="1380"/>
        <end position="1403"/>
    </location>
</feature>
<evidence type="ECO:0000256" key="4">
    <source>
        <dbReference type="ARBA" id="ARBA00022737"/>
    </source>
</evidence>
<keyword evidence="6" id="KW-0862">Zinc</keyword>
<feature type="domain" description="THAP-type" evidence="11">
    <location>
        <begin position="1"/>
        <end position="88"/>
    </location>
</feature>
<dbReference type="InterPro" id="IPR011017">
    <property type="entry name" value="TRASH_dom"/>
</dbReference>
<proteinExistence type="predicted"/>
<feature type="region of interest" description="Disordered" evidence="10">
    <location>
        <begin position="1123"/>
        <end position="1180"/>
    </location>
</feature>
<feature type="compositionally biased region" description="Basic and acidic residues" evidence="10">
    <location>
        <begin position="396"/>
        <end position="415"/>
    </location>
</feature>
<feature type="non-terminal residue" evidence="12">
    <location>
        <position position="1787"/>
    </location>
</feature>
<keyword evidence="8 9" id="KW-0238">DNA-binding</keyword>
<dbReference type="SMART" id="SM00692">
    <property type="entry name" value="DM3"/>
    <property type="match status" value="2"/>
</dbReference>
<feature type="region of interest" description="Disordered" evidence="10">
    <location>
        <begin position="1768"/>
        <end position="1787"/>
    </location>
</feature>
<dbReference type="InterPro" id="IPR057926">
    <property type="entry name" value="QRICH1_dom"/>
</dbReference>
<organism evidence="12 13">
    <name type="scientific">Gambusia affinis</name>
    <name type="common">Western mosquitofish</name>
    <name type="synonym">Heterandria affinis</name>
    <dbReference type="NCBI Taxonomy" id="33528"/>
    <lineage>
        <taxon>Eukaryota</taxon>
        <taxon>Metazoa</taxon>
        <taxon>Chordata</taxon>
        <taxon>Craniata</taxon>
        <taxon>Vertebrata</taxon>
        <taxon>Euteleostomi</taxon>
        <taxon>Actinopterygii</taxon>
        <taxon>Neopterygii</taxon>
        <taxon>Teleostei</taxon>
        <taxon>Neoteleostei</taxon>
        <taxon>Acanthomorphata</taxon>
        <taxon>Ovalentaria</taxon>
        <taxon>Atherinomorphae</taxon>
        <taxon>Cyprinodontiformes</taxon>
        <taxon>Poeciliidae</taxon>
        <taxon>Poeciliinae</taxon>
        <taxon>Gambusia</taxon>
    </lineage>
</organism>
<feature type="compositionally biased region" description="Polar residues" evidence="10">
    <location>
        <begin position="477"/>
        <end position="490"/>
    </location>
</feature>
<feature type="compositionally biased region" description="Basic and acidic residues" evidence="10">
    <location>
        <begin position="1303"/>
        <end position="1332"/>
    </location>
</feature>
<keyword evidence="3" id="KW-0479">Metal-binding</keyword>
<evidence type="ECO:0000256" key="6">
    <source>
        <dbReference type="ARBA" id="ARBA00022833"/>
    </source>
</evidence>
<evidence type="ECO:0000259" key="11">
    <source>
        <dbReference type="PROSITE" id="PS50950"/>
    </source>
</evidence>
<feature type="compositionally biased region" description="Acidic residues" evidence="10">
    <location>
        <begin position="363"/>
        <end position="395"/>
    </location>
</feature>
<feature type="region of interest" description="Disordered" evidence="10">
    <location>
        <begin position="1297"/>
        <end position="1338"/>
    </location>
</feature>
<keyword evidence="13" id="KW-1185">Reference proteome</keyword>
<dbReference type="Pfam" id="PF12012">
    <property type="entry name" value="DUF3504"/>
    <property type="match status" value="1"/>
</dbReference>
<evidence type="ECO:0000256" key="2">
    <source>
        <dbReference type="ARBA" id="ARBA00022553"/>
    </source>
</evidence>
<evidence type="ECO:0000256" key="5">
    <source>
        <dbReference type="ARBA" id="ARBA00022771"/>
    </source>
</evidence>
<evidence type="ECO:0000256" key="8">
    <source>
        <dbReference type="ARBA" id="ARBA00023125"/>
    </source>
</evidence>
<keyword evidence="1" id="KW-1017">Isopeptide bond</keyword>
<feature type="region of interest" description="Disordered" evidence="10">
    <location>
        <begin position="120"/>
        <end position="140"/>
    </location>
</feature>
<evidence type="ECO:0000313" key="13">
    <source>
        <dbReference type="Proteomes" id="UP000250572"/>
    </source>
</evidence>
<dbReference type="InterPro" id="IPR051284">
    <property type="entry name" value="ZnF_MYMT-QRICH1"/>
</dbReference>
<dbReference type="GO" id="GO:0003677">
    <property type="term" value="F:DNA binding"/>
    <property type="evidence" value="ECO:0007669"/>
    <property type="project" value="UniProtKB-UniRule"/>
</dbReference>
<reference evidence="12 13" key="1">
    <citation type="journal article" date="2018" name="G3 (Bethesda)">
        <title>A High-Quality Reference Genome for the Invasive Mosquitofish Gambusia affinis Using a Chicago Library.</title>
        <authorList>
            <person name="Hoffberg S.L."/>
            <person name="Troendle N.J."/>
            <person name="Glenn T.C."/>
            <person name="Mahmud O."/>
            <person name="Louha S."/>
            <person name="Chalopin D."/>
            <person name="Bennetzen J.L."/>
            <person name="Mauricio R."/>
        </authorList>
    </citation>
    <scope>NUCLEOTIDE SEQUENCE [LARGE SCALE GENOMIC DNA]</scope>
    <source>
        <strain evidence="12">NE01/NJP1002.9</strain>
        <tissue evidence="12">Muscle</tissue>
    </source>
</reference>
<gene>
    <name evidence="12" type="ORF">CCH79_00017833</name>
</gene>
<dbReference type="PROSITE" id="PS50950">
    <property type="entry name" value="ZF_THAP"/>
    <property type="match status" value="2"/>
</dbReference>
<dbReference type="EMBL" id="NHOQ01002476">
    <property type="protein sequence ID" value="PWA16767.1"/>
    <property type="molecule type" value="Genomic_DNA"/>
</dbReference>
<feature type="compositionally biased region" description="Acidic residues" evidence="10">
    <location>
        <begin position="416"/>
        <end position="429"/>
    </location>
</feature>
<sequence>MVCSCVFPGCANRANSWSPYRFHRIPLADLHLRTLWLSVLGMDVNTPPAALKHLRVCSAHFTDDDYIGKRENNKGQLHLKDHAVPSAQLPAESLAADTDPEVKGQSVDNPPAFVHKQTVTLKTPRTSKPPKPQVKNKGAQNVLLIPRDPHRDVMSRWQLSVRARPSSDLVLKDKEEEVFSCFYRCTMPGGKDRCFVVDCLDQHVSMHVLPAEANRTKWLRFIFDGKVPSPGTLPKKIVVCANHFTTDCFENYRQYTAGFALRLRLKKGSVPTIRFKFEDEEDATQETDSDSTDAVSEPGTSKDAGDQKSVGEASPFVSEHEEDGSGGENETASQEAKNNELKNDESSSDAASPRDMLKMVYVDESEESKEKPEEEEEEMTEGADISEMDNREEEEENRKEEQENRKEEEEERENREEEESRMEVEEEDSWTSGEKSSFAAQLSASAANDLDEMMDIGTVDQMEQEALMKEEDEEQNRSPTNTNTVSTLEDGNSAEEEEEGADVKPSASDLMRSSSSPSAGSTGRDSSSPAAVVNGMKVVKLSFPRSDSQEGQTETEDRKSSPSPPLAKVKDEPVDEEYEQALISSTSTASVKDEPAKDDLRIGSVFSVSPSGETLPCVNPSSVHMSCSNCRKNLLKGQTAFQRKGSPALFCSTSCLSASLPSKGATKSCVFCQKLILRTQDAVLAPDTNGAMKEFCSQNCVSSFNYRKHTQSIRAAAAPCKAPQTQSLCSMCSRFSTSKHEVILRGTVHKMCSDACFNRFRTVNNLTMAGCASCGSFCQSKPVMLKLEDSSKTLCNMDCLAKYKEKTKVILPCTMCRAPHMLPQMFSNKNSDESVNMFCSNSCLMAFKVQSVSSSGARLNCDNCGKNTVPSYHLAMSDTSIRNFCSMPCVMTFQEKFKKSQPQLNVFTKLPVGSAQTQTATPTQLVDALKLNCFQCGQVVTSKPELIQIKDKIIFLCGSDCSMEYKKANAVMSLCEYCKIEKITREAKRINNKDCYFCSDGCKLLFRHELSKNWGKHCHSCVYCHCVSKKLVTAQYGGSIEEFCSEECRSKYTMLFCHVAKCDSCGRKGKLKQSLPLLGEVKHFCGISCLLKFCCDRVAAQGEVIKAAGEATPVIASVMSLADQPAGRSKSADKPTHLSTEPRQNSDLSVRPGTRSKTKNSGNVQTDTAKIHPPSSPLPPSAPKLLKNKALLCKPLVQNKGVSCKTQTASVEAQTEDAFPRVLVLPVPVPVFIPVPMNMYSQFIPKPLNVPLPLPVPMFLPVTMNSAERIVETIQEIKQKIPSDPYEAELILMAEMVAEGDEEKSSKTETRKDKTSARESESKEAPAQDDHISNYSDDLDTDDLASFLNNWEETSSDAGLRLPGRQYSSEKLNPVLDAAAVPSPEPDLEPLPSQGPPPLDFEADFSIAPLSETLERMARLREHCNRSPSPTPAPRRKQAHRKARDKRGRKSQRSSKAAEESPTRSSAKKSVSAETLKLKSQYGIDAWKRWIQWRQTQPNLEQRRFGSRPLELKEDLLRCTTAELSYGLCCFITEVKRPNGEPYSPDSLFYLCLGIQQYLFENGRVENIFMDRFYSKFSTDFTNMLKSYVHSRVEEEFLWGCKQLGAYSPIVLLNTLLFFSCKYFGFTTVEQHRQLSFAHVMRCTKTNPDNSKTTFLRFYPPIPVNEAESDPDGVPAKRRKEEESKEEILEMMENTENPLRCPVRLYEFYLSNSESVKQRTNMFYLHPERCCVPNSPLWFSSTPLDDNTMESMLIRILTVRELHLRTKKDQPAVSDPPFIPEGEDEDS</sequence>
<feature type="domain" description="THAP-type" evidence="11">
    <location>
        <begin position="187"/>
        <end position="274"/>
    </location>
</feature>
<evidence type="ECO:0000256" key="3">
    <source>
        <dbReference type="ARBA" id="ARBA00022723"/>
    </source>
</evidence>
<feature type="compositionally biased region" description="Low complexity" evidence="10">
    <location>
        <begin position="512"/>
        <end position="529"/>
    </location>
</feature>
<feature type="region of interest" description="Disordered" evidence="10">
    <location>
        <begin position="1423"/>
        <end position="1472"/>
    </location>
</feature>
<name>A0A315UZ62_GAMAF</name>
<dbReference type="GO" id="GO:0008270">
    <property type="term" value="F:zinc ion binding"/>
    <property type="evidence" value="ECO:0007669"/>
    <property type="project" value="UniProtKB-KW"/>
</dbReference>
<keyword evidence="7" id="KW-0832">Ubl conjugation</keyword>
<comment type="caution">
    <text evidence="12">The sequence shown here is derived from an EMBL/GenBank/DDBJ whole genome shotgun (WGS) entry which is preliminary data.</text>
</comment>
<feature type="compositionally biased region" description="Polar residues" evidence="10">
    <location>
        <begin position="1137"/>
        <end position="1148"/>
    </location>
</feature>
<dbReference type="PANTHER" id="PTHR45736">
    <property type="entry name" value="ZINC FINGER MYM-TYPE PROTEIN"/>
    <property type="match status" value="1"/>
</dbReference>
<dbReference type="InterPro" id="IPR038441">
    <property type="entry name" value="THAP_Znf_sf"/>
</dbReference>
<accession>A0A315UZ62</accession>
<dbReference type="InterPro" id="IPR010507">
    <property type="entry name" value="Znf_MYM"/>
</dbReference>
<dbReference type="SMART" id="SM00980">
    <property type="entry name" value="THAP"/>
    <property type="match status" value="2"/>
</dbReference>
<dbReference type="PANTHER" id="PTHR45736:SF5">
    <property type="entry name" value="ZINC FINGER MYM-TYPE PROTEIN 4"/>
    <property type="match status" value="1"/>
</dbReference>
<dbReference type="Proteomes" id="UP000250572">
    <property type="component" value="Unassembled WGS sequence"/>
</dbReference>
<evidence type="ECO:0000313" key="12">
    <source>
        <dbReference type="EMBL" id="PWA16767.1"/>
    </source>
</evidence>
<dbReference type="SUPFAM" id="SSF57716">
    <property type="entry name" value="Glucocorticoid receptor-like (DNA-binding domain)"/>
    <property type="match status" value="3"/>
</dbReference>
<dbReference type="InterPro" id="IPR021893">
    <property type="entry name" value="ZMYM2-like_C"/>
</dbReference>
<dbReference type="SMART" id="SM00746">
    <property type="entry name" value="TRASH"/>
    <property type="match status" value="10"/>
</dbReference>
<protein>
    <recommendedName>
        <fullName evidence="11">THAP-type domain-containing protein</fullName>
    </recommendedName>
</protein>